<feature type="transmembrane region" description="Helical" evidence="1">
    <location>
        <begin position="106"/>
        <end position="128"/>
    </location>
</feature>
<dbReference type="SUPFAM" id="SSF81324">
    <property type="entry name" value="Voltage-gated potassium channels"/>
    <property type="match status" value="1"/>
</dbReference>
<reference evidence="3 4" key="1">
    <citation type="submission" date="2018-04" db="EMBL/GenBank/DDBJ databases">
        <title>Flavobacterium sp. nov., isolated from glacier ice.</title>
        <authorList>
            <person name="Liu Q."/>
            <person name="Xin Y.-H."/>
        </authorList>
    </citation>
    <scope>NUCLEOTIDE SEQUENCE [LARGE SCALE GENOMIC DNA]</scope>
    <source>
        <strain evidence="3 4">RB1R5</strain>
    </source>
</reference>
<keyword evidence="1" id="KW-0812">Transmembrane</keyword>
<sequence length="239" mass="27850">MKYIIAKLLLGNVSTVEDPKFNPLQKRIQNIKSIWNNDHQDDNGLEKITRLFLSSSQLFFPGIYIKYLANLKGSEYQDLALDLYILLKVSFPLLILINNWEQNSFVILLMIYLLLETVLYIPTLIFASDLFTKPRSYKRSILLLFYNYIEIVFAFAVLYSCDNYLNKPFGNWFDAVYFSIITSSSIGYGDFYPITTIGKILVSTQALLFLFFVVVFLNFFSNKIKGKGYFEKENKKNLQ</sequence>
<dbReference type="Gene3D" id="1.10.287.70">
    <property type="match status" value="1"/>
</dbReference>
<keyword evidence="1" id="KW-1133">Transmembrane helix</keyword>
<dbReference type="InterPro" id="IPR013099">
    <property type="entry name" value="K_chnl_dom"/>
</dbReference>
<evidence type="ECO:0000259" key="2">
    <source>
        <dbReference type="Pfam" id="PF07885"/>
    </source>
</evidence>
<organism evidence="3 4">
    <name type="scientific">Flavobacterium psychrotolerans</name>
    <dbReference type="NCBI Taxonomy" id="2169410"/>
    <lineage>
        <taxon>Bacteria</taxon>
        <taxon>Pseudomonadati</taxon>
        <taxon>Bacteroidota</taxon>
        <taxon>Flavobacteriia</taxon>
        <taxon>Flavobacteriales</taxon>
        <taxon>Flavobacteriaceae</taxon>
        <taxon>Flavobacterium</taxon>
    </lineage>
</organism>
<comment type="caution">
    <text evidence="3">The sequence shown here is derived from an EMBL/GenBank/DDBJ whole genome shotgun (WGS) entry which is preliminary data.</text>
</comment>
<evidence type="ECO:0000313" key="4">
    <source>
        <dbReference type="Proteomes" id="UP000245449"/>
    </source>
</evidence>
<dbReference type="OrthoDB" id="9799090at2"/>
<evidence type="ECO:0000313" key="3">
    <source>
        <dbReference type="EMBL" id="PWA05973.1"/>
    </source>
</evidence>
<protein>
    <submittedName>
        <fullName evidence="3">Two pore domain potassium channel family protein</fullName>
    </submittedName>
</protein>
<dbReference type="Proteomes" id="UP000245449">
    <property type="component" value="Unassembled WGS sequence"/>
</dbReference>
<dbReference type="GO" id="GO:0034220">
    <property type="term" value="P:monoatomic ion transmembrane transport"/>
    <property type="evidence" value="ECO:0007669"/>
    <property type="project" value="UniProtKB-KW"/>
</dbReference>
<keyword evidence="3" id="KW-0406">Ion transport</keyword>
<proteinExistence type="predicted"/>
<keyword evidence="3" id="KW-0813">Transport</keyword>
<keyword evidence="1" id="KW-0472">Membrane</keyword>
<name>A0A2U1JM72_9FLAO</name>
<evidence type="ECO:0000256" key="1">
    <source>
        <dbReference type="SAM" id="Phobius"/>
    </source>
</evidence>
<dbReference type="EMBL" id="QCZI01000005">
    <property type="protein sequence ID" value="PWA05973.1"/>
    <property type="molecule type" value="Genomic_DNA"/>
</dbReference>
<keyword evidence="4" id="KW-1185">Reference proteome</keyword>
<keyword evidence="3" id="KW-0407">Ion channel</keyword>
<feature type="transmembrane region" description="Helical" evidence="1">
    <location>
        <begin position="200"/>
        <end position="220"/>
    </location>
</feature>
<dbReference type="Pfam" id="PF07885">
    <property type="entry name" value="Ion_trans_2"/>
    <property type="match status" value="1"/>
</dbReference>
<gene>
    <name evidence="3" type="ORF">DB895_05415</name>
</gene>
<dbReference type="AlphaFoldDB" id="A0A2U1JM72"/>
<feature type="domain" description="Potassium channel" evidence="2">
    <location>
        <begin position="151"/>
        <end position="223"/>
    </location>
</feature>
<accession>A0A2U1JM72</accession>
<feature type="transmembrane region" description="Helical" evidence="1">
    <location>
        <begin position="140"/>
        <end position="159"/>
    </location>
</feature>